<evidence type="ECO:0000313" key="3">
    <source>
        <dbReference type="Proteomes" id="UP000823405"/>
    </source>
</evidence>
<proteinExistence type="predicted"/>
<feature type="region of interest" description="Disordered" evidence="1">
    <location>
        <begin position="206"/>
        <end position="230"/>
    </location>
</feature>
<feature type="compositionally biased region" description="Polar residues" evidence="1">
    <location>
        <begin position="206"/>
        <end position="219"/>
    </location>
</feature>
<organism evidence="2 3">
    <name type="scientific">Linnemannia gamsii</name>
    <dbReference type="NCBI Taxonomy" id="64522"/>
    <lineage>
        <taxon>Eukaryota</taxon>
        <taxon>Fungi</taxon>
        <taxon>Fungi incertae sedis</taxon>
        <taxon>Mucoromycota</taxon>
        <taxon>Mortierellomycotina</taxon>
        <taxon>Mortierellomycetes</taxon>
        <taxon>Mortierellales</taxon>
        <taxon>Mortierellaceae</taxon>
        <taxon>Linnemannia</taxon>
    </lineage>
</organism>
<dbReference type="EMBL" id="JAAAIN010002950">
    <property type="protein sequence ID" value="KAG0288864.1"/>
    <property type="molecule type" value="Genomic_DNA"/>
</dbReference>
<sequence length="230" mass="25696">LLSGALHFDEKHASFETAEMSAITNEILHRFYTRDLQEKDLKRSVEAAALWGTWKWGLMGQLSCLTKELGDTDEAEHMSTNDILPVLLVALYVFRHFNTWSKLESESDAMSSVIVPILREFMGIQGENRKATLDHDGQARQPDIVGRTEEGHEAYYGELKGMRLSTVSPNLDCSIKRFFQDVPDSVISPDYNHALQAKATGAYVGQQSIPDTGHTSSKRGTWYSLQGEGG</sequence>
<protein>
    <submittedName>
        <fullName evidence="2">Uncharacterized protein</fullName>
    </submittedName>
</protein>
<dbReference type="AlphaFoldDB" id="A0A9P6UFP5"/>
<comment type="caution">
    <text evidence="2">The sequence shown here is derived from an EMBL/GenBank/DDBJ whole genome shotgun (WGS) entry which is preliminary data.</text>
</comment>
<reference evidence="2" key="1">
    <citation type="journal article" date="2020" name="Fungal Divers.">
        <title>Resolving the Mortierellaceae phylogeny through synthesis of multi-gene phylogenetics and phylogenomics.</title>
        <authorList>
            <person name="Vandepol N."/>
            <person name="Liber J."/>
            <person name="Desiro A."/>
            <person name="Na H."/>
            <person name="Kennedy M."/>
            <person name="Barry K."/>
            <person name="Grigoriev I.V."/>
            <person name="Miller A.N."/>
            <person name="O'Donnell K."/>
            <person name="Stajich J.E."/>
            <person name="Bonito G."/>
        </authorList>
    </citation>
    <scope>NUCLEOTIDE SEQUENCE</scope>
    <source>
        <strain evidence="2">NVP60</strain>
    </source>
</reference>
<dbReference type="OrthoDB" id="2448606at2759"/>
<accession>A0A9P6UFP5</accession>
<name>A0A9P6UFP5_9FUNG</name>
<evidence type="ECO:0000313" key="2">
    <source>
        <dbReference type="EMBL" id="KAG0288864.1"/>
    </source>
</evidence>
<evidence type="ECO:0000256" key="1">
    <source>
        <dbReference type="SAM" id="MobiDB-lite"/>
    </source>
</evidence>
<dbReference type="Proteomes" id="UP000823405">
    <property type="component" value="Unassembled WGS sequence"/>
</dbReference>
<gene>
    <name evidence="2" type="ORF">BGZ97_006655</name>
</gene>
<feature type="non-terminal residue" evidence="2">
    <location>
        <position position="230"/>
    </location>
</feature>
<keyword evidence="3" id="KW-1185">Reference proteome</keyword>